<keyword evidence="3" id="KW-0862">Zinc</keyword>
<dbReference type="GO" id="GO:0010125">
    <property type="term" value="P:mycothiol biosynthetic process"/>
    <property type="evidence" value="ECO:0007669"/>
    <property type="project" value="UniProtKB-UniRule"/>
</dbReference>
<dbReference type="Proteomes" id="UP000199019">
    <property type="component" value="Unassembled WGS sequence"/>
</dbReference>
<keyword evidence="2" id="KW-0378">Hydrolase</keyword>
<evidence type="ECO:0000313" key="6">
    <source>
        <dbReference type="EMBL" id="SER78446.1"/>
    </source>
</evidence>
<dbReference type="STRING" id="587636.SAMN05216199_1207"/>
<dbReference type="InterPro" id="IPR003737">
    <property type="entry name" value="GlcNAc_PI_deacetylase-related"/>
</dbReference>
<sequence length="296" mass="31381">MTGQVLLFVHAHPDDESLATGVALAHHARQGHEVHVLTCTLGEEGEVIPAELAHLASDRDDTLGPWRREELRRATAALGVRHRVLGEDPDRGVLSRWRDSGMAGTPTAANPAAFVNADVDEVAALVADVVTELRPSVVVTYDEHGGYGHPDHIQTHRVTCAAVASLPEAERPALYAVLTPRSWALEDRGWLAEHVPASAGWQVPAPGDAFPPSVVDDVVVTHEVIDPDAVPAQEAALRAHRTQVSVGERCYALSNDIAARLSGREGFANLDPETGALVPPPSGASRRTPLLPGAGA</sequence>
<dbReference type="PANTHER" id="PTHR12993">
    <property type="entry name" value="N-ACETYLGLUCOSAMINYL-PHOSPHATIDYLINOSITOL DE-N-ACETYLASE-RELATED"/>
    <property type="match status" value="1"/>
</dbReference>
<dbReference type="EMBL" id="FOHB01000001">
    <property type="protein sequence ID" value="SER78446.1"/>
    <property type="molecule type" value="Genomic_DNA"/>
</dbReference>
<dbReference type="NCBIfam" id="TIGR03445">
    <property type="entry name" value="mycothiol_MshB"/>
    <property type="match status" value="1"/>
</dbReference>
<evidence type="ECO:0000256" key="4">
    <source>
        <dbReference type="NCBIfam" id="TIGR03445"/>
    </source>
</evidence>
<evidence type="ECO:0000256" key="3">
    <source>
        <dbReference type="ARBA" id="ARBA00022833"/>
    </source>
</evidence>
<proteinExistence type="predicted"/>
<dbReference type="SUPFAM" id="SSF102588">
    <property type="entry name" value="LmbE-like"/>
    <property type="match status" value="1"/>
</dbReference>
<dbReference type="Gene3D" id="3.40.50.10320">
    <property type="entry name" value="LmbE-like"/>
    <property type="match status" value="1"/>
</dbReference>
<dbReference type="Pfam" id="PF02585">
    <property type="entry name" value="PIG-L"/>
    <property type="match status" value="1"/>
</dbReference>
<dbReference type="PANTHER" id="PTHR12993:SF26">
    <property type="entry name" value="1D-MYO-INOSITOL 2-ACETAMIDO-2-DEOXY-ALPHA-D-GLUCOPYRANOSIDE DEACETYLASE"/>
    <property type="match status" value="1"/>
</dbReference>
<gene>
    <name evidence="6" type="ORF">SAMN05216199_1207</name>
</gene>
<name>A0A1H9S069_9MICO</name>
<reference evidence="7" key="1">
    <citation type="submission" date="2016-10" db="EMBL/GenBank/DDBJ databases">
        <authorList>
            <person name="Varghese N."/>
            <person name="Submissions S."/>
        </authorList>
    </citation>
    <scope>NUCLEOTIDE SEQUENCE [LARGE SCALE GENOMIC DNA]</scope>
    <source>
        <strain evidence="7">CGMCC 1.6963</strain>
    </source>
</reference>
<evidence type="ECO:0000256" key="1">
    <source>
        <dbReference type="ARBA" id="ARBA00022723"/>
    </source>
</evidence>
<dbReference type="InterPro" id="IPR024078">
    <property type="entry name" value="LmbE-like_dom_sf"/>
</dbReference>
<accession>A0A1H9S069</accession>
<dbReference type="GO" id="GO:0035595">
    <property type="term" value="F:N-acetylglucosaminylinositol deacetylase activity"/>
    <property type="evidence" value="ECO:0007669"/>
    <property type="project" value="UniProtKB-EC"/>
</dbReference>
<evidence type="ECO:0000256" key="2">
    <source>
        <dbReference type="ARBA" id="ARBA00022801"/>
    </source>
</evidence>
<dbReference type="AlphaFoldDB" id="A0A1H9S069"/>
<evidence type="ECO:0000313" key="7">
    <source>
        <dbReference type="Proteomes" id="UP000199019"/>
    </source>
</evidence>
<evidence type="ECO:0000256" key="5">
    <source>
        <dbReference type="SAM" id="MobiDB-lite"/>
    </source>
</evidence>
<dbReference type="EC" id="3.5.1.103" evidence="4"/>
<feature type="region of interest" description="Disordered" evidence="5">
    <location>
        <begin position="272"/>
        <end position="296"/>
    </location>
</feature>
<keyword evidence="7" id="KW-1185">Reference proteome</keyword>
<protein>
    <recommendedName>
        <fullName evidence="4">N-acetyl-1-D-myo-inositol-2-amino-2-deoxy-alpha-D-glucopyranoside deacetylase</fullName>
        <ecNumber evidence="4">3.5.1.103</ecNumber>
    </recommendedName>
</protein>
<dbReference type="InterPro" id="IPR017810">
    <property type="entry name" value="Mycothiol_biosynthesis_MshB"/>
</dbReference>
<keyword evidence="1" id="KW-0479">Metal-binding</keyword>
<dbReference type="RefSeq" id="WP_177180243.1">
    <property type="nucleotide sequence ID" value="NZ_FOHB01000001.1"/>
</dbReference>
<organism evidence="6 7">
    <name type="scientific">Pedococcus cremeus</name>
    <dbReference type="NCBI Taxonomy" id="587636"/>
    <lineage>
        <taxon>Bacteria</taxon>
        <taxon>Bacillati</taxon>
        <taxon>Actinomycetota</taxon>
        <taxon>Actinomycetes</taxon>
        <taxon>Micrococcales</taxon>
        <taxon>Intrasporangiaceae</taxon>
        <taxon>Pedococcus</taxon>
    </lineage>
</organism>
<dbReference type="GO" id="GO:0046872">
    <property type="term" value="F:metal ion binding"/>
    <property type="evidence" value="ECO:0007669"/>
    <property type="project" value="UniProtKB-KW"/>
</dbReference>